<reference evidence="1" key="2">
    <citation type="journal article" date="2015" name="Fish Shellfish Immunol.">
        <title>Early steps in the European eel (Anguilla anguilla)-Vibrio vulnificus interaction in the gills: Role of the RtxA13 toxin.</title>
        <authorList>
            <person name="Callol A."/>
            <person name="Pajuelo D."/>
            <person name="Ebbesson L."/>
            <person name="Teles M."/>
            <person name="MacKenzie S."/>
            <person name="Amaro C."/>
        </authorList>
    </citation>
    <scope>NUCLEOTIDE SEQUENCE</scope>
</reference>
<evidence type="ECO:0000313" key="1">
    <source>
        <dbReference type="EMBL" id="JAH14042.1"/>
    </source>
</evidence>
<sequence>MEASVFLLRHCIHVQFPPTCVQYLLSLALIQL</sequence>
<dbReference type="AlphaFoldDB" id="A0A0E9QBY9"/>
<name>A0A0E9QBY9_ANGAN</name>
<organism evidence="1">
    <name type="scientific">Anguilla anguilla</name>
    <name type="common">European freshwater eel</name>
    <name type="synonym">Muraena anguilla</name>
    <dbReference type="NCBI Taxonomy" id="7936"/>
    <lineage>
        <taxon>Eukaryota</taxon>
        <taxon>Metazoa</taxon>
        <taxon>Chordata</taxon>
        <taxon>Craniata</taxon>
        <taxon>Vertebrata</taxon>
        <taxon>Euteleostomi</taxon>
        <taxon>Actinopterygii</taxon>
        <taxon>Neopterygii</taxon>
        <taxon>Teleostei</taxon>
        <taxon>Anguilliformes</taxon>
        <taxon>Anguillidae</taxon>
        <taxon>Anguilla</taxon>
    </lineage>
</organism>
<protein>
    <submittedName>
        <fullName evidence="1">Uncharacterized protein</fullName>
    </submittedName>
</protein>
<reference evidence="1" key="1">
    <citation type="submission" date="2014-11" db="EMBL/GenBank/DDBJ databases">
        <authorList>
            <person name="Amaro Gonzalez C."/>
        </authorList>
    </citation>
    <scope>NUCLEOTIDE SEQUENCE</scope>
</reference>
<proteinExistence type="predicted"/>
<accession>A0A0E9QBY9</accession>
<dbReference type="EMBL" id="GBXM01094535">
    <property type="protein sequence ID" value="JAH14042.1"/>
    <property type="molecule type" value="Transcribed_RNA"/>
</dbReference>